<accession>A0A3B6B8U5</accession>
<evidence type="ECO:0000259" key="8">
    <source>
        <dbReference type="Pfam" id="PF18052"/>
    </source>
</evidence>
<dbReference type="CDD" id="cd14798">
    <property type="entry name" value="RX-CC_like"/>
    <property type="match status" value="1"/>
</dbReference>
<dbReference type="InterPro" id="IPR041118">
    <property type="entry name" value="Rx_N"/>
</dbReference>
<evidence type="ECO:0000313" key="11">
    <source>
        <dbReference type="EnsemblPlants" id="TraesCS2A02G564200.1"/>
    </source>
</evidence>
<dbReference type="InterPro" id="IPR042197">
    <property type="entry name" value="Apaf_helical"/>
</dbReference>
<feature type="domain" description="Disease resistance protein winged helix" evidence="9">
    <location>
        <begin position="433"/>
        <end position="504"/>
    </location>
</feature>
<feature type="domain" description="NB-ARC" evidence="7">
    <location>
        <begin position="188"/>
        <end position="344"/>
    </location>
</feature>
<evidence type="ECO:0000256" key="4">
    <source>
        <dbReference type="ARBA" id="ARBA00022741"/>
    </source>
</evidence>
<feature type="domain" description="Disease resistance R13L4/SHOC-2-like LRR" evidence="10">
    <location>
        <begin position="553"/>
        <end position="920"/>
    </location>
</feature>
<evidence type="ECO:0000256" key="2">
    <source>
        <dbReference type="ARBA" id="ARBA00022614"/>
    </source>
</evidence>
<dbReference type="PANTHER" id="PTHR23155">
    <property type="entry name" value="DISEASE RESISTANCE PROTEIN RP"/>
    <property type="match status" value="1"/>
</dbReference>
<evidence type="ECO:0008006" key="13">
    <source>
        <dbReference type="Google" id="ProtNLM"/>
    </source>
</evidence>
<dbReference type="Gramene" id="TraesMAC2A03G00815130.1">
    <property type="protein sequence ID" value="TraesMAC2A03G00815130.1"/>
    <property type="gene ID" value="TraesMAC2A03G00815130"/>
</dbReference>
<keyword evidence="12" id="KW-1185">Reference proteome</keyword>
<dbReference type="Pfam" id="PF23559">
    <property type="entry name" value="WHD_DRP"/>
    <property type="match status" value="2"/>
</dbReference>
<dbReference type="Pfam" id="PF18052">
    <property type="entry name" value="Rx_N"/>
    <property type="match status" value="1"/>
</dbReference>
<dbReference type="FunFam" id="1.10.10.10:FF:000322">
    <property type="entry name" value="Probable disease resistance protein At1g63360"/>
    <property type="match status" value="2"/>
</dbReference>
<feature type="domain" description="NB-ARC" evidence="7">
    <location>
        <begin position="1181"/>
        <end position="1334"/>
    </location>
</feature>
<evidence type="ECO:0000259" key="9">
    <source>
        <dbReference type="Pfam" id="PF23559"/>
    </source>
</evidence>
<dbReference type="Gene3D" id="1.20.5.4130">
    <property type="match status" value="2"/>
</dbReference>
<dbReference type="Gramene" id="TraesCS2A03G1353300.1">
    <property type="protein sequence ID" value="TraesCS2A03G1353300.1.CDS"/>
    <property type="gene ID" value="TraesCS2A03G1353300"/>
</dbReference>
<dbReference type="InterPro" id="IPR027417">
    <property type="entry name" value="P-loop_NTPase"/>
</dbReference>
<dbReference type="Proteomes" id="UP000019116">
    <property type="component" value="Chromosome 2A"/>
</dbReference>
<reference evidence="11" key="1">
    <citation type="submission" date="2018-08" db="EMBL/GenBank/DDBJ databases">
        <authorList>
            <person name="Rossello M."/>
        </authorList>
    </citation>
    <scope>NUCLEOTIDE SEQUENCE [LARGE SCALE GENOMIC DNA]</scope>
    <source>
        <strain evidence="11">cv. Chinese Spring</strain>
    </source>
</reference>
<sequence length="1894" mass="214158">MENIEGASASSGPAIDDPDSASIEAAMGVPVTVMLGPMCTLLQKLHSRMAPGQSMAPDLLGLKEVFLLSDSLQEICISLKNMSDEDPSFMVQWWVKIVRELCYDTEDHLDEVYYAGTHHDFSELLARVEDLSESRKCLEWSPRRTIEPADLGKTNVSRRTSLQLQVPLPVHVEPPNNLVELLDLDNNEKALKVIPIHGCAGVGKTTAARALYHRNAGRFQCRAFVTVSRNPDMRGFLTSMLSQLNAPQPHGFPDVHDLIDAISEHLQCKRYFIVIDDLWTSLVWNIISRAFLRCDSCSRIITTTQIDDVALACSSYDSKYIYKMEPLNDHESRKLFFGRVFGSEDDCPIDMKEVSYDIIKKCSGLPLAIVNITSLLASESTDLREMWEHIQDSLPSTSGDSIDAPDLLCSMLPHFLYNSLPPCLRSCLLYLSMYSEGQVINKDELAKLWAVEGFLSAVGGRDTQEIAEDYFDKLVRRGMVQAVDTNNNGEVLSCTIHQIVLDFIRLKSVEENFVINVDHFQSSLALPDKVRRLSVQFGGVKSAYIPESIVTSQVRSLIFWGFYKCVPSIMDCGLLRILILHIWADEENESFDLTGIGELFLLKYLEIECNITVKLPEKDIIPWLQHLETLQVDARLSAVPSHIINMKRLLHLRLPSEYILSSTVAQMISLRTLGYFDVSSHTVGDVLDLGELTNLQDLQLTCSMVHPRENLERNLQCLGSILEKLRVLQSITLVLVSSGSSCVNILDKGFRMASPPSPDLPLRKIELSWRCCIFFSLPKWFGELRNLCILKIAIRRLSMNDTDMLKGLPSLTSLTLYIQIVSEEKIVIDDGGFQVLTYFKFMCSAPYLSFLQGAMPRVQKLKIGFNFNQWRSHSFGTIGFPHLTGLTEVSVKLGVRNADEEFDKKAARSVEAAVRCHRNTLILRLQCMDMIFDGTEDKLTTAEEEEKKREEIQKGKKKMMERLEGYLNKQLVDSRYARKDPLTHHAQSFNVVTGAMNSLLPKLLDLLEDECTLQKGIKKLVDSLYMELEALQAALREVAKLEAKQLDEVLNTWARDVRDLSHEAEDIVDSLAVRVEGSDPETILKAGIVDILSPRTSALLSRGKARHEISDAIDDMMSKVQDLAARLERYKVGAHTAPNPNAAVSFDTPLSDVYKYPKDMVAIKVPRDEVIMMLTDGNVIKKLKIVSILGMGGLGKTTLVKAVYDKIRLQYEYTAFVSVSRYPDMTKVLMEILFQIDKQNCRNLSLPKLDDHYLIDEIRRLLQNKRYLIAIDNICDVNIWEIIKLAFVDNGFGSRVVTTTRIHLVARKGGEVYQLKQLTDEQSRELFSARLFNGDKNVPHIIGEVPTKILSKCDGVPLAIITAASLLVGKSTNDCSKVYNNIDFGSEFEDNTRKILKSNYYDLPYHLRACLLHLHMFQEDCIIRKEALMWKWAAEGLTAEVPGKGLFELGEGYLKELINRNLVMRVEDDSNPGKVIGCCVHDLVLDMICSLSTEENFITILDSNKQEPPVESKTRRLAVQKWDTEQGDPLANIRPERLRSFNTMGCHLSMELSVSRFKLMRVLALEECTLFDGNLSHLGKLLLLRYLGLYKTPIKKLPEDIGDLIYLQTLDLRGTSVKELPERVAGLRQLKCLRADKGTAVPDWMENLTSLEELRLGEVSRSADFTTELGKLTGLRELEIWIDELDKNQNNALVLSMRKLEKIQVLRIMGNRWTSGSELNWEDFYPPVQLRELHLSSIPCPRLPKRITVSRVPMLSHLSVYVKAIKEEDLDLLGALPQLISLELLSLWDAVREIKGGGAFPRLKFFNTFSPFKFLPGAMPRLAILHFALLITSRGPLDKFKVNFENYFVNSMLGNLLSLEKVEVRPLDDVEVMCEAVRRGLDQHPNSPSLHILK</sequence>
<gene>
    <name evidence="11" type="primary">LOC543493</name>
</gene>
<dbReference type="Gramene" id="TraesROB_scaffold_023946_01G000500.1">
    <property type="protein sequence ID" value="TraesROB_scaffold_023946_01G000500.1"/>
    <property type="gene ID" value="TraesROB_scaffold_023946_01G000500"/>
</dbReference>
<keyword evidence="4" id="KW-0547">Nucleotide-binding</keyword>
<dbReference type="STRING" id="4565.A0A3B6B8U5"/>
<keyword evidence="5" id="KW-0611">Plant defense</keyword>
<dbReference type="InterPro" id="IPR032675">
    <property type="entry name" value="LRR_dom_sf"/>
</dbReference>
<evidence type="ECO:0000259" key="10">
    <source>
        <dbReference type="Pfam" id="PF23598"/>
    </source>
</evidence>
<feature type="domain" description="Disease resistance protein winged helix" evidence="9">
    <location>
        <begin position="1416"/>
        <end position="1488"/>
    </location>
</feature>
<dbReference type="GO" id="GO:0043531">
    <property type="term" value="F:ADP binding"/>
    <property type="evidence" value="ECO:0007669"/>
    <property type="project" value="InterPro"/>
</dbReference>
<dbReference type="InterPro" id="IPR036388">
    <property type="entry name" value="WH-like_DNA-bd_sf"/>
</dbReference>
<name>A0A3B6B8U5_WHEAT</name>
<dbReference type="PANTHER" id="PTHR23155:SF1181">
    <property type="entry name" value="OS08G0170200 PROTEIN"/>
    <property type="match status" value="1"/>
</dbReference>
<dbReference type="SMR" id="A0A3B6B8U5"/>
<dbReference type="GeneID" id="543493"/>
<protein>
    <recommendedName>
        <fullName evidence="13">AAA+ ATPase domain-containing protein</fullName>
    </recommendedName>
</protein>
<evidence type="ECO:0000313" key="12">
    <source>
        <dbReference type="Proteomes" id="UP000019116"/>
    </source>
</evidence>
<comment type="similarity">
    <text evidence="1">Belongs to the disease resistance NB-LRR family.</text>
</comment>
<dbReference type="GO" id="GO:0042742">
    <property type="term" value="P:defense response to bacterium"/>
    <property type="evidence" value="ECO:0007669"/>
    <property type="project" value="UniProtKB-ARBA"/>
</dbReference>
<dbReference type="SUPFAM" id="SSF52058">
    <property type="entry name" value="L domain-like"/>
    <property type="match status" value="2"/>
</dbReference>
<reference evidence="11" key="2">
    <citation type="submission" date="2018-10" db="UniProtKB">
        <authorList>
            <consortium name="EnsemblPlants"/>
        </authorList>
    </citation>
    <scope>IDENTIFICATION</scope>
</reference>
<dbReference type="Gene3D" id="3.40.50.300">
    <property type="entry name" value="P-loop containing nucleotide triphosphate hydrolases"/>
    <property type="match status" value="2"/>
</dbReference>
<evidence type="ECO:0000256" key="6">
    <source>
        <dbReference type="ARBA" id="ARBA00023054"/>
    </source>
</evidence>
<evidence type="ECO:0000256" key="5">
    <source>
        <dbReference type="ARBA" id="ARBA00022821"/>
    </source>
</evidence>
<dbReference type="Pfam" id="PF00931">
    <property type="entry name" value="NB-ARC"/>
    <property type="match status" value="2"/>
</dbReference>
<proteinExistence type="inferred from homology"/>
<dbReference type="SUPFAM" id="SSF52540">
    <property type="entry name" value="P-loop containing nucleoside triphosphate hydrolases"/>
    <property type="match status" value="2"/>
</dbReference>
<dbReference type="Gramene" id="TraesCS2A02G564200.1">
    <property type="protein sequence ID" value="TraesCS2A02G564200.1"/>
    <property type="gene ID" value="TraesCS2A02G564200"/>
</dbReference>
<dbReference type="InterPro" id="IPR058922">
    <property type="entry name" value="WHD_DRP"/>
</dbReference>
<dbReference type="Gramene" id="TraesNOR2A03G00825060.1">
    <property type="protein sequence ID" value="TraesNOR2A03G00825060.1"/>
    <property type="gene ID" value="TraesNOR2A03G00825060"/>
</dbReference>
<keyword evidence="2" id="KW-0433">Leucine-rich repeat</keyword>
<dbReference type="GO" id="GO:0002758">
    <property type="term" value="P:innate immune response-activating signaling pathway"/>
    <property type="evidence" value="ECO:0007669"/>
    <property type="project" value="UniProtKB-ARBA"/>
</dbReference>
<feature type="domain" description="Disease resistance R13L4/SHOC-2-like LRR" evidence="10">
    <location>
        <begin position="1538"/>
        <end position="1890"/>
    </location>
</feature>
<dbReference type="PRINTS" id="PR00364">
    <property type="entry name" value="DISEASERSIST"/>
</dbReference>
<dbReference type="Gene3D" id="1.10.10.10">
    <property type="entry name" value="Winged helix-like DNA-binding domain superfamily/Winged helix DNA-binding domain"/>
    <property type="match status" value="2"/>
</dbReference>
<keyword evidence="6" id="KW-0175">Coiled coil</keyword>
<evidence type="ECO:0000259" key="7">
    <source>
        <dbReference type="Pfam" id="PF00931"/>
    </source>
</evidence>
<dbReference type="EnsemblPlants" id="TraesCS2A02G564200.1">
    <property type="protein sequence ID" value="TraesCS2A02G564200.1"/>
    <property type="gene ID" value="TraesCS2A02G564200"/>
</dbReference>
<dbReference type="Gramene" id="TraesCAD_scaffold_015778_01G000700.1">
    <property type="protein sequence ID" value="TraesCAD_scaffold_015778_01G000700.1"/>
    <property type="gene ID" value="TraesCAD_scaffold_015778_01G000700"/>
</dbReference>
<dbReference type="RefSeq" id="XP_044459952.1">
    <property type="nucleotide sequence ID" value="XM_044604017.1"/>
</dbReference>
<dbReference type="OMA" id="KLYNHPF"/>
<dbReference type="InterPro" id="IPR038005">
    <property type="entry name" value="RX-like_CC"/>
</dbReference>
<organism evidence="11">
    <name type="scientific">Triticum aestivum</name>
    <name type="common">Wheat</name>
    <dbReference type="NCBI Taxonomy" id="4565"/>
    <lineage>
        <taxon>Eukaryota</taxon>
        <taxon>Viridiplantae</taxon>
        <taxon>Streptophyta</taxon>
        <taxon>Embryophyta</taxon>
        <taxon>Tracheophyta</taxon>
        <taxon>Spermatophyta</taxon>
        <taxon>Magnoliopsida</taxon>
        <taxon>Liliopsida</taxon>
        <taxon>Poales</taxon>
        <taxon>Poaceae</taxon>
        <taxon>BOP clade</taxon>
        <taxon>Pooideae</taxon>
        <taxon>Triticodae</taxon>
        <taxon>Triticeae</taxon>
        <taxon>Triticinae</taxon>
        <taxon>Triticum</taxon>
    </lineage>
</organism>
<keyword evidence="3" id="KW-0677">Repeat</keyword>
<dbReference type="Pfam" id="PF23598">
    <property type="entry name" value="LRR_14"/>
    <property type="match status" value="2"/>
</dbReference>
<dbReference type="InterPro" id="IPR002182">
    <property type="entry name" value="NB-ARC"/>
</dbReference>
<dbReference type="InterPro" id="IPR044974">
    <property type="entry name" value="Disease_R_plants"/>
</dbReference>
<dbReference type="Gene3D" id="3.80.10.10">
    <property type="entry name" value="Ribonuclease Inhibitor"/>
    <property type="match status" value="2"/>
</dbReference>
<evidence type="ECO:0000256" key="3">
    <source>
        <dbReference type="ARBA" id="ARBA00022737"/>
    </source>
</evidence>
<dbReference type="InterPro" id="IPR055414">
    <property type="entry name" value="LRR_R13L4/SHOC2-like"/>
</dbReference>
<dbReference type="KEGG" id="taes:543493"/>
<dbReference type="Gramene" id="TraesWEE_scaffold_011323_01G000700.1">
    <property type="protein sequence ID" value="TraesWEE_scaffold_011323_01G000700.1"/>
    <property type="gene ID" value="TraesWEE_scaffold_011323_01G000700"/>
</dbReference>
<dbReference type="Gene3D" id="1.10.8.430">
    <property type="entry name" value="Helical domain of apoptotic protease-activating factors"/>
    <property type="match status" value="2"/>
</dbReference>
<feature type="domain" description="Disease resistance N-terminal" evidence="8">
    <location>
        <begin position="995"/>
        <end position="1079"/>
    </location>
</feature>
<dbReference type="GO" id="GO:0009626">
    <property type="term" value="P:plant-type hypersensitive response"/>
    <property type="evidence" value="ECO:0007669"/>
    <property type="project" value="UniProtKB-ARBA"/>
</dbReference>
<evidence type="ECO:0000256" key="1">
    <source>
        <dbReference type="ARBA" id="ARBA00008894"/>
    </source>
</evidence>